<dbReference type="Gene3D" id="1.10.238.10">
    <property type="entry name" value="EF-hand"/>
    <property type="match status" value="1"/>
</dbReference>
<reference evidence="5" key="1">
    <citation type="submission" date="2015-07" db="EMBL/GenBank/DDBJ databases">
        <title>Draft Genome Sequence of Roseovarius tolerans EL-164, a producer of N-Acylated Alanine Methyl Esters (NAMEs).</title>
        <authorList>
            <person name="Voget S."/>
            <person name="Bruns H."/>
            <person name="Wagner-Doebler I."/>
            <person name="Schulz S."/>
            <person name="Daniel R."/>
        </authorList>
    </citation>
    <scope>NUCLEOTIDE SEQUENCE [LARGE SCALE GENOMIC DNA]</scope>
    <source>
        <strain evidence="5">EL-164</strain>
    </source>
</reference>
<dbReference type="EMBL" id="LGVV01000014">
    <property type="protein sequence ID" value="KNX41970.1"/>
    <property type="molecule type" value="Genomic_DNA"/>
</dbReference>
<sequence length="83" mass="8422">MTKTTLATGFALTLALPGLALAADFAAMDANGDGYITMSEFQQAMPDASTDAFMKADADADGAISEEELAAAQEEGTLPSSEG</sequence>
<organism evidence="3 5">
    <name type="scientific">Roseovarius tolerans</name>
    <dbReference type="NCBI Taxonomy" id="74031"/>
    <lineage>
        <taxon>Bacteria</taxon>
        <taxon>Pseudomonadati</taxon>
        <taxon>Pseudomonadota</taxon>
        <taxon>Alphaproteobacteria</taxon>
        <taxon>Rhodobacterales</taxon>
        <taxon>Roseobacteraceae</taxon>
        <taxon>Roseovarius</taxon>
    </lineage>
</organism>
<evidence type="ECO:0000313" key="6">
    <source>
        <dbReference type="Proteomes" id="UP000182160"/>
    </source>
</evidence>
<dbReference type="RefSeq" id="WP_050662390.1">
    <property type="nucleotide sequence ID" value="NZ_CP118494.1"/>
</dbReference>
<dbReference type="InterPro" id="IPR011992">
    <property type="entry name" value="EF-hand-dom_pair"/>
</dbReference>
<feature type="chain" id="PRO_5010426857" evidence="1">
    <location>
        <begin position="23"/>
        <end position="83"/>
    </location>
</feature>
<feature type="domain" description="EF-hand" evidence="2">
    <location>
        <begin position="25"/>
        <end position="51"/>
    </location>
</feature>
<gene>
    <name evidence="3" type="ORF">ROTO_14380</name>
    <name evidence="4" type="ORF">SAMN04488077_11248</name>
</gene>
<dbReference type="InterPro" id="IPR002048">
    <property type="entry name" value="EF_hand_dom"/>
</dbReference>
<dbReference type="Proteomes" id="UP000182160">
    <property type="component" value="Unassembled WGS sequence"/>
</dbReference>
<dbReference type="EMBL" id="FOBO01000012">
    <property type="protein sequence ID" value="SEN11418.1"/>
    <property type="molecule type" value="Genomic_DNA"/>
</dbReference>
<name>A0A0L6CWC6_9RHOB</name>
<dbReference type="STRING" id="74031.SAMN04488077_11248"/>
<keyword evidence="1" id="KW-0732">Signal</keyword>
<dbReference type="GO" id="GO:0005509">
    <property type="term" value="F:calcium ion binding"/>
    <property type="evidence" value="ECO:0007669"/>
    <property type="project" value="InterPro"/>
</dbReference>
<dbReference type="SUPFAM" id="SSF47473">
    <property type="entry name" value="EF-hand"/>
    <property type="match status" value="1"/>
</dbReference>
<evidence type="ECO:0000313" key="3">
    <source>
        <dbReference type="EMBL" id="KNX41970.1"/>
    </source>
</evidence>
<feature type="signal peptide" evidence="1">
    <location>
        <begin position="1"/>
        <end position="22"/>
    </location>
</feature>
<evidence type="ECO:0000313" key="5">
    <source>
        <dbReference type="Proteomes" id="UP000037046"/>
    </source>
</evidence>
<reference evidence="3" key="2">
    <citation type="submission" date="2015-07" db="EMBL/GenBank/DDBJ databases">
        <title>MeaNS - Measles Nucleotide Surveillance Program.</title>
        <authorList>
            <person name="Tran T."/>
            <person name="Druce J."/>
        </authorList>
    </citation>
    <scope>NUCLEOTIDE SEQUENCE</scope>
    <source>
        <strain evidence="3">EL-164</strain>
    </source>
</reference>
<reference evidence="4 6" key="3">
    <citation type="submission" date="2016-10" db="EMBL/GenBank/DDBJ databases">
        <authorList>
            <person name="de Groot N.N."/>
        </authorList>
    </citation>
    <scope>NUCLEOTIDE SEQUENCE [LARGE SCALE GENOMIC DNA]</scope>
    <source>
        <strain evidence="4 6">DSM 11457</strain>
    </source>
</reference>
<dbReference type="Pfam" id="PF13202">
    <property type="entry name" value="EF-hand_5"/>
    <property type="match status" value="2"/>
</dbReference>
<dbReference type="PROSITE" id="PS00018">
    <property type="entry name" value="EF_HAND_1"/>
    <property type="match status" value="2"/>
</dbReference>
<dbReference type="OrthoDB" id="5470953at2"/>
<dbReference type="PATRIC" id="fig|74031.6.peg.1469"/>
<protein>
    <submittedName>
        <fullName evidence="3">EF hand</fullName>
    </submittedName>
</protein>
<dbReference type="InterPro" id="IPR018247">
    <property type="entry name" value="EF_Hand_1_Ca_BS"/>
</dbReference>
<proteinExistence type="predicted"/>
<dbReference type="Proteomes" id="UP000037046">
    <property type="component" value="Unassembled WGS sequence"/>
</dbReference>
<dbReference type="SMART" id="SM00054">
    <property type="entry name" value="EFh"/>
    <property type="match status" value="2"/>
</dbReference>
<evidence type="ECO:0000256" key="1">
    <source>
        <dbReference type="SAM" id="SignalP"/>
    </source>
</evidence>
<evidence type="ECO:0000313" key="4">
    <source>
        <dbReference type="EMBL" id="SEN11418.1"/>
    </source>
</evidence>
<evidence type="ECO:0000259" key="2">
    <source>
        <dbReference type="PROSITE" id="PS50222"/>
    </source>
</evidence>
<dbReference type="PROSITE" id="PS50222">
    <property type="entry name" value="EF_HAND_2"/>
    <property type="match status" value="1"/>
</dbReference>
<keyword evidence="5" id="KW-1185">Reference proteome</keyword>
<accession>A0A0L6CWC6</accession>
<dbReference type="AlphaFoldDB" id="A0A0L6CWC6"/>